<name>A0A6J7X3Q7_9CAUD</name>
<evidence type="ECO:0000313" key="1">
    <source>
        <dbReference type="EMBL" id="CAB5223916.1"/>
    </source>
</evidence>
<proteinExistence type="predicted"/>
<protein>
    <submittedName>
        <fullName evidence="1">Uncharacterized protein</fullName>
    </submittedName>
</protein>
<organism evidence="1">
    <name type="scientific">uncultured Caudovirales phage</name>
    <dbReference type="NCBI Taxonomy" id="2100421"/>
    <lineage>
        <taxon>Viruses</taxon>
        <taxon>Duplodnaviria</taxon>
        <taxon>Heunggongvirae</taxon>
        <taxon>Uroviricota</taxon>
        <taxon>Caudoviricetes</taxon>
        <taxon>Peduoviridae</taxon>
        <taxon>Maltschvirus</taxon>
        <taxon>Maltschvirus maltsch</taxon>
    </lineage>
</organism>
<accession>A0A6J7X3Q7</accession>
<sequence length="304" mass="33917">MSTSSAASFNLQFTEIAEEAYERCGVEMRTGYQLKTARRSLNLLTIEWANRGINLWTIEQGEIALQTGQLTYALPLDTIDLLDHVVRQGTGQNQIDINITRISETSYSQIPNKYAQGRPIQVWINRQSGNTNKLPTTVLAANVLTTDTTITVASTFNLASAGYIQIGSEIINYTNVVGNVLQNCVRGQANTAVSAHSAADDVFVTYLPNINVWPTPNAGGGYTFVYWRMRRIQDAGSGVQTQDIPFRFIPCMVAGLAYHLSMKLPEATQRVGMLKQAYDEQWDWASTEDREKASLRLAPRQMFY</sequence>
<dbReference type="EMBL" id="LR798335">
    <property type="protein sequence ID" value="CAB5223916.1"/>
    <property type="molecule type" value="Genomic_DNA"/>
</dbReference>
<gene>
    <name evidence="1" type="ORF">UFOVP393_19</name>
</gene>
<reference evidence="1" key="1">
    <citation type="submission" date="2020-05" db="EMBL/GenBank/DDBJ databases">
        <authorList>
            <person name="Chiriac C."/>
            <person name="Salcher M."/>
            <person name="Ghai R."/>
            <person name="Kavagutti S V."/>
        </authorList>
    </citation>
    <scope>NUCLEOTIDE SEQUENCE</scope>
</reference>